<evidence type="ECO:0000313" key="2">
    <source>
        <dbReference type="EMBL" id="GHP08857.1"/>
    </source>
</evidence>
<evidence type="ECO:0000313" key="3">
    <source>
        <dbReference type="Proteomes" id="UP000660262"/>
    </source>
</evidence>
<sequence length="180" mass="19580">MPSPPTPLPSLLDFEGLLSFYLAFHSDATNQAIHVAFIPAIAWSLLVGVSRIPGVPAALLLSYTAYYTYLNAPLGITWGATLGTGLFVSSMTFAKTEPASAKIALGVHVASWIAQFIGHGVFERRAPSLFTGFLHSFLAAPFFVFVECAFKLGMLPELHKRVRARADKIRSELDAARKKK</sequence>
<dbReference type="OrthoDB" id="2124888at2759"/>
<dbReference type="Pfam" id="PF06127">
    <property type="entry name" value="Mpo1-like"/>
    <property type="match status" value="1"/>
</dbReference>
<feature type="transmembrane region" description="Helical" evidence="1">
    <location>
        <begin position="72"/>
        <end position="91"/>
    </location>
</feature>
<organism evidence="2 3">
    <name type="scientific">Pycnococcus provasolii</name>
    <dbReference type="NCBI Taxonomy" id="41880"/>
    <lineage>
        <taxon>Eukaryota</taxon>
        <taxon>Viridiplantae</taxon>
        <taxon>Chlorophyta</taxon>
        <taxon>Pseudoscourfieldiophyceae</taxon>
        <taxon>Pseudoscourfieldiales</taxon>
        <taxon>Pycnococcaceae</taxon>
        <taxon>Pycnococcus</taxon>
    </lineage>
</organism>
<feature type="transmembrane region" description="Helical" evidence="1">
    <location>
        <begin position="134"/>
        <end position="155"/>
    </location>
</feature>
<dbReference type="GO" id="GO:0005783">
    <property type="term" value="C:endoplasmic reticulum"/>
    <property type="evidence" value="ECO:0007669"/>
    <property type="project" value="TreeGrafter"/>
</dbReference>
<dbReference type="AlphaFoldDB" id="A0A830HVA7"/>
<dbReference type="GO" id="GO:0016020">
    <property type="term" value="C:membrane"/>
    <property type="evidence" value="ECO:0007669"/>
    <property type="project" value="GOC"/>
</dbReference>
<keyword evidence="1" id="KW-0812">Transmembrane</keyword>
<comment type="caution">
    <text evidence="2">The sequence shown here is derived from an EMBL/GenBank/DDBJ whole genome shotgun (WGS) entry which is preliminary data.</text>
</comment>
<keyword evidence="3" id="KW-1185">Reference proteome</keyword>
<gene>
    <name evidence="2" type="ORF">PPROV_000759400</name>
</gene>
<dbReference type="PANTHER" id="PTHR28026:SF9">
    <property type="entry name" value="2-HYDROXY-PALMITIC ACID DIOXYGENASE MPO1"/>
    <property type="match status" value="1"/>
</dbReference>
<reference evidence="2" key="1">
    <citation type="submission" date="2020-10" db="EMBL/GenBank/DDBJ databases">
        <title>Unveiling of a novel bifunctional photoreceptor, Dualchrome1, isolated from a cosmopolitan green alga.</title>
        <authorList>
            <person name="Suzuki S."/>
            <person name="Kawachi M."/>
        </authorList>
    </citation>
    <scope>NUCLEOTIDE SEQUENCE</scope>
    <source>
        <strain evidence="2">NIES 2893</strain>
    </source>
</reference>
<dbReference type="PANTHER" id="PTHR28026">
    <property type="entry name" value="DUF962 DOMAIN PROTEIN (AFU_ORTHOLOGUE AFUA_8G05310)"/>
    <property type="match status" value="1"/>
</dbReference>
<protein>
    <recommendedName>
        <fullName evidence="4">DUF962 domain-containing protein</fullName>
    </recommendedName>
</protein>
<dbReference type="InterPro" id="IPR009305">
    <property type="entry name" value="Mpo1-like"/>
</dbReference>
<dbReference type="GO" id="GO:0046521">
    <property type="term" value="P:sphingoid catabolic process"/>
    <property type="evidence" value="ECO:0007669"/>
    <property type="project" value="TreeGrafter"/>
</dbReference>
<evidence type="ECO:0000256" key="1">
    <source>
        <dbReference type="SAM" id="Phobius"/>
    </source>
</evidence>
<keyword evidence="1" id="KW-1133">Transmembrane helix</keyword>
<feature type="transmembrane region" description="Helical" evidence="1">
    <location>
        <begin position="31"/>
        <end position="52"/>
    </location>
</feature>
<accession>A0A830HVA7</accession>
<name>A0A830HVA7_9CHLO</name>
<evidence type="ECO:0008006" key="4">
    <source>
        <dbReference type="Google" id="ProtNLM"/>
    </source>
</evidence>
<feature type="transmembrane region" description="Helical" evidence="1">
    <location>
        <begin position="103"/>
        <end position="122"/>
    </location>
</feature>
<dbReference type="EMBL" id="BNJQ01000022">
    <property type="protein sequence ID" value="GHP08857.1"/>
    <property type="molecule type" value="Genomic_DNA"/>
</dbReference>
<proteinExistence type="predicted"/>
<dbReference type="Proteomes" id="UP000660262">
    <property type="component" value="Unassembled WGS sequence"/>
</dbReference>
<keyword evidence="1" id="KW-0472">Membrane</keyword>